<organism evidence="2">
    <name type="scientific">marine sediment metagenome</name>
    <dbReference type="NCBI Taxonomy" id="412755"/>
    <lineage>
        <taxon>unclassified sequences</taxon>
        <taxon>metagenomes</taxon>
        <taxon>ecological metagenomes</taxon>
    </lineage>
</organism>
<keyword evidence="1" id="KW-0812">Transmembrane</keyword>
<protein>
    <submittedName>
        <fullName evidence="2">Uncharacterized protein</fullName>
    </submittedName>
</protein>
<accession>A0A0F9LF18</accession>
<evidence type="ECO:0000313" key="2">
    <source>
        <dbReference type="EMBL" id="KKM26040.1"/>
    </source>
</evidence>
<reference evidence="2" key="1">
    <citation type="journal article" date="2015" name="Nature">
        <title>Complex archaea that bridge the gap between prokaryotes and eukaryotes.</title>
        <authorList>
            <person name="Spang A."/>
            <person name="Saw J.H."/>
            <person name="Jorgensen S.L."/>
            <person name="Zaremba-Niedzwiedzka K."/>
            <person name="Martijn J."/>
            <person name="Lind A.E."/>
            <person name="van Eijk R."/>
            <person name="Schleper C."/>
            <person name="Guy L."/>
            <person name="Ettema T.J."/>
        </authorList>
    </citation>
    <scope>NUCLEOTIDE SEQUENCE</scope>
</reference>
<keyword evidence="1" id="KW-1133">Transmembrane helix</keyword>
<feature type="transmembrane region" description="Helical" evidence="1">
    <location>
        <begin position="114"/>
        <end position="136"/>
    </location>
</feature>
<gene>
    <name evidence="2" type="ORF">LCGC14_1588950</name>
</gene>
<dbReference type="EMBL" id="LAZR01012588">
    <property type="protein sequence ID" value="KKM26040.1"/>
    <property type="molecule type" value="Genomic_DNA"/>
</dbReference>
<keyword evidence="1" id="KW-0472">Membrane</keyword>
<comment type="caution">
    <text evidence="2">The sequence shown here is derived from an EMBL/GenBank/DDBJ whole genome shotgun (WGS) entry which is preliminary data.</text>
</comment>
<name>A0A0F9LF18_9ZZZZ</name>
<dbReference type="AlphaFoldDB" id="A0A0F9LF18"/>
<evidence type="ECO:0000256" key="1">
    <source>
        <dbReference type="SAM" id="Phobius"/>
    </source>
</evidence>
<feature type="transmembrane region" description="Helical" evidence="1">
    <location>
        <begin position="16"/>
        <end position="41"/>
    </location>
</feature>
<proteinExistence type="predicted"/>
<sequence>MNVGHKAKTYYPLFHLWVFGLFKDCPVSGSILAGFFLLYYTRLKGFLSILRTFFGNRNSWPVSGETMKKPILGIGYPLVWVKQQSINKHNLKVLYFFPIVWHTRADVYNRCQHISVLFIPLVSIAVFLIIHLSTIFCQGSFGRFFEKVFRFCLLIP</sequence>